<accession>A0ABU2ZN68</accession>
<organism evidence="1 2">
    <name type="scientific">Glaciecola petra</name>
    <dbReference type="NCBI Taxonomy" id="3075602"/>
    <lineage>
        <taxon>Bacteria</taxon>
        <taxon>Pseudomonadati</taxon>
        <taxon>Pseudomonadota</taxon>
        <taxon>Gammaproteobacteria</taxon>
        <taxon>Alteromonadales</taxon>
        <taxon>Alteromonadaceae</taxon>
        <taxon>Glaciecola</taxon>
    </lineage>
</organism>
<dbReference type="EMBL" id="JAVRHX010000001">
    <property type="protein sequence ID" value="MDT0594055.1"/>
    <property type="molecule type" value="Genomic_DNA"/>
</dbReference>
<proteinExistence type="predicted"/>
<keyword evidence="2" id="KW-1185">Reference proteome</keyword>
<sequence>MNKLEQIFVAKRQYQGLLDTKFQHEACVSINMQEIVNYILSPHDASNRDVLSLINSSLHKRRLYKKALQFFSDMQSMPQVAASSVDVNVRSADGFEIKWVFDESIDKQVFVIVKLSNGLNAELDPEKTRKGLFVHAEFADQFHMIYFEHTESNKYQLLTTQESEIFSLISHPESHLYIVSS</sequence>
<evidence type="ECO:0000313" key="1">
    <source>
        <dbReference type="EMBL" id="MDT0594055.1"/>
    </source>
</evidence>
<reference evidence="1 2" key="1">
    <citation type="submission" date="2023-09" db="EMBL/GenBank/DDBJ databases">
        <authorList>
            <person name="Rey-Velasco X."/>
        </authorList>
    </citation>
    <scope>NUCLEOTIDE SEQUENCE [LARGE SCALE GENOMIC DNA]</scope>
    <source>
        <strain evidence="1 2">P117</strain>
    </source>
</reference>
<dbReference type="Proteomes" id="UP001253545">
    <property type="component" value="Unassembled WGS sequence"/>
</dbReference>
<dbReference type="RefSeq" id="WP_311367543.1">
    <property type="nucleotide sequence ID" value="NZ_JAVRHX010000001.1"/>
</dbReference>
<name>A0ABU2ZN68_9ALTE</name>
<gene>
    <name evidence="1" type="ORF">RM552_04280</name>
</gene>
<comment type="caution">
    <text evidence="1">The sequence shown here is derived from an EMBL/GenBank/DDBJ whole genome shotgun (WGS) entry which is preliminary data.</text>
</comment>
<protein>
    <submittedName>
        <fullName evidence="1">Uncharacterized protein</fullName>
    </submittedName>
</protein>
<evidence type="ECO:0000313" key="2">
    <source>
        <dbReference type="Proteomes" id="UP001253545"/>
    </source>
</evidence>